<keyword evidence="4" id="KW-1185">Reference proteome</keyword>
<dbReference type="Pfam" id="PF13417">
    <property type="entry name" value="GST_N_3"/>
    <property type="match status" value="1"/>
</dbReference>
<dbReference type="PROSITE" id="PS50404">
    <property type="entry name" value="GST_NTER"/>
    <property type="match status" value="1"/>
</dbReference>
<comment type="caution">
    <text evidence="3">The sequence shown here is derived from an EMBL/GenBank/DDBJ whole genome shotgun (WGS) entry which is preliminary data.</text>
</comment>
<dbReference type="EMBL" id="JAVDRL010000009">
    <property type="protein sequence ID" value="MDR6532641.1"/>
    <property type="molecule type" value="Genomic_DNA"/>
</dbReference>
<dbReference type="EC" id="2.5.1.18" evidence="3"/>
<evidence type="ECO:0000259" key="2">
    <source>
        <dbReference type="PROSITE" id="PS50405"/>
    </source>
</evidence>
<evidence type="ECO:0000259" key="1">
    <source>
        <dbReference type="PROSITE" id="PS50404"/>
    </source>
</evidence>
<dbReference type="InterPro" id="IPR004046">
    <property type="entry name" value="GST_C"/>
</dbReference>
<accession>A0ABU1N2F4</accession>
<dbReference type="InterPro" id="IPR036249">
    <property type="entry name" value="Thioredoxin-like_sf"/>
</dbReference>
<dbReference type="RefSeq" id="WP_310033240.1">
    <property type="nucleotide sequence ID" value="NZ_JAVDRL010000009.1"/>
</dbReference>
<dbReference type="SFLD" id="SFLDG00358">
    <property type="entry name" value="Main_(cytGST)"/>
    <property type="match status" value="1"/>
</dbReference>
<evidence type="ECO:0000313" key="4">
    <source>
        <dbReference type="Proteomes" id="UP001262754"/>
    </source>
</evidence>
<gene>
    <name evidence="3" type="ORF">J2800_003399</name>
</gene>
<reference evidence="3 4" key="1">
    <citation type="submission" date="2023-07" db="EMBL/GenBank/DDBJ databases">
        <title>Sorghum-associated microbial communities from plants grown in Nebraska, USA.</title>
        <authorList>
            <person name="Schachtman D."/>
        </authorList>
    </citation>
    <scope>NUCLEOTIDE SEQUENCE [LARGE SCALE GENOMIC DNA]</scope>
    <source>
        <strain evidence="3 4">DS2154</strain>
    </source>
</reference>
<dbReference type="PANTHER" id="PTHR44051">
    <property type="entry name" value="GLUTATHIONE S-TRANSFERASE-RELATED"/>
    <property type="match status" value="1"/>
</dbReference>
<keyword evidence="3" id="KW-0808">Transferase</keyword>
<dbReference type="SUPFAM" id="SSF52833">
    <property type="entry name" value="Thioredoxin-like"/>
    <property type="match status" value="1"/>
</dbReference>
<dbReference type="InterPro" id="IPR010987">
    <property type="entry name" value="Glutathione-S-Trfase_C-like"/>
</dbReference>
<dbReference type="Proteomes" id="UP001262754">
    <property type="component" value="Unassembled WGS sequence"/>
</dbReference>
<feature type="domain" description="GST C-terminal" evidence="2">
    <location>
        <begin position="88"/>
        <end position="210"/>
    </location>
</feature>
<dbReference type="Pfam" id="PF00043">
    <property type="entry name" value="GST_C"/>
    <property type="match status" value="1"/>
</dbReference>
<dbReference type="GO" id="GO:0004364">
    <property type="term" value="F:glutathione transferase activity"/>
    <property type="evidence" value="ECO:0007669"/>
    <property type="project" value="UniProtKB-EC"/>
</dbReference>
<dbReference type="InterPro" id="IPR040079">
    <property type="entry name" value="Glutathione_S-Trfase"/>
</dbReference>
<dbReference type="PROSITE" id="PS50405">
    <property type="entry name" value="GST_CTER"/>
    <property type="match status" value="1"/>
</dbReference>
<dbReference type="SUPFAM" id="SSF47616">
    <property type="entry name" value="GST C-terminal domain-like"/>
    <property type="match status" value="1"/>
</dbReference>
<proteinExistence type="predicted"/>
<organism evidence="3 4">
    <name type="scientific">Caulobacter rhizosphaerae</name>
    <dbReference type="NCBI Taxonomy" id="2010972"/>
    <lineage>
        <taxon>Bacteria</taxon>
        <taxon>Pseudomonadati</taxon>
        <taxon>Pseudomonadota</taxon>
        <taxon>Alphaproteobacteria</taxon>
        <taxon>Caulobacterales</taxon>
        <taxon>Caulobacteraceae</taxon>
        <taxon>Caulobacter</taxon>
    </lineage>
</organism>
<dbReference type="CDD" id="cd00299">
    <property type="entry name" value="GST_C_family"/>
    <property type="match status" value="1"/>
</dbReference>
<sequence>MSLTLHMHPLASYCWKVLIALYENDTPFEARLVDLSDPAVVAAFKTLWPTAKMPLLVDKARDRTVPETSIIIEYLQTAYPGPVRFIPDDAEGALRVRLLDRLFDNYVQESMQKIVGDRIRPADAKDPHGVAHARAQLAMAYDLLEGQLAGRTWAAGEAFSLADCAAAPALFYANKVAPLGGSHPTVSAYLDRLLARPSFARVLQEAEPYFAMFPTGD</sequence>
<dbReference type="SFLD" id="SFLDS00019">
    <property type="entry name" value="Glutathione_Transferase_(cytos"/>
    <property type="match status" value="1"/>
</dbReference>
<dbReference type="PANTHER" id="PTHR44051:SF8">
    <property type="entry name" value="GLUTATHIONE S-TRANSFERASE GSTA"/>
    <property type="match status" value="1"/>
</dbReference>
<dbReference type="InterPro" id="IPR036282">
    <property type="entry name" value="Glutathione-S-Trfase_C_sf"/>
</dbReference>
<protein>
    <submittedName>
        <fullName evidence="3">Glutathione S-transferase</fullName>
        <ecNumber evidence="3">2.5.1.18</ecNumber>
    </submittedName>
</protein>
<dbReference type="InterPro" id="IPR004045">
    <property type="entry name" value="Glutathione_S-Trfase_N"/>
</dbReference>
<name>A0ABU1N2F4_9CAUL</name>
<feature type="domain" description="GST N-terminal" evidence="1">
    <location>
        <begin position="1"/>
        <end position="83"/>
    </location>
</feature>
<dbReference type="CDD" id="cd00570">
    <property type="entry name" value="GST_N_family"/>
    <property type="match status" value="1"/>
</dbReference>
<dbReference type="Gene3D" id="1.20.1050.10">
    <property type="match status" value="1"/>
</dbReference>
<evidence type="ECO:0000313" key="3">
    <source>
        <dbReference type="EMBL" id="MDR6532641.1"/>
    </source>
</evidence>
<dbReference type="Gene3D" id="3.40.30.10">
    <property type="entry name" value="Glutaredoxin"/>
    <property type="match status" value="1"/>
</dbReference>